<evidence type="ECO:0000313" key="2">
    <source>
        <dbReference type="Proteomes" id="UP000077755"/>
    </source>
</evidence>
<evidence type="ECO:0000313" key="1">
    <source>
        <dbReference type="EMBL" id="WOH03598.1"/>
    </source>
</evidence>
<proteinExistence type="predicted"/>
<name>A0AAF0X992_DAUCS</name>
<protein>
    <submittedName>
        <fullName evidence="1">Uncharacterized protein</fullName>
    </submittedName>
</protein>
<reference evidence="1" key="1">
    <citation type="journal article" date="2016" name="Nat. Genet.">
        <title>A high-quality carrot genome assembly provides new insights into carotenoid accumulation and asterid genome evolution.</title>
        <authorList>
            <person name="Iorizzo M."/>
            <person name="Ellison S."/>
            <person name="Senalik D."/>
            <person name="Zeng P."/>
            <person name="Satapoomin P."/>
            <person name="Huang J."/>
            <person name="Bowman M."/>
            <person name="Iovene M."/>
            <person name="Sanseverino W."/>
            <person name="Cavagnaro P."/>
            <person name="Yildiz M."/>
            <person name="Macko-Podgorni A."/>
            <person name="Moranska E."/>
            <person name="Grzebelus E."/>
            <person name="Grzebelus D."/>
            <person name="Ashrafi H."/>
            <person name="Zheng Z."/>
            <person name="Cheng S."/>
            <person name="Spooner D."/>
            <person name="Van Deynze A."/>
            <person name="Simon P."/>
        </authorList>
    </citation>
    <scope>NUCLEOTIDE SEQUENCE</scope>
    <source>
        <tissue evidence="1">Leaf</tissue>
    </source>
</reference>
<keyword evidence="2" id="KW-1185">Reference proteome</keyword>
<dbReference type="EMBL" id="CP093348">
    <property type="protein sequence ID" value="WOH03598.1"/>
    <property type="molecule type" value="Genomic_DNA"/>
</dbReference>
<accession>A0AAF0X992</accession>
<dbReference type="AlphaFoldDB" id="A0AAF0X992"/>
<gene>
    <name evidence="1" type="ORF">DCAR_0622997</name>
</gene>
<dbReference type="Proteomes" id="UP000077755">
    <property type="component" value="Chromosome 6"/>
</dbReference>
<organism evidence="1 2">
    <name type="scientific">Daucus carota subsp. sativus</name>
    <name type="common">Carrot</name>
    <dbReference type="NCBI Taxonomy" id="79200"/>
    <lineage>
        <taxon>Eukaryota</taxon>
        <taxon>Viridiplantae</taxon>
        <taxon>Streptophyta</taxon>
        <taxon>Embryophyta</taxon>
        <taxon>Tracheophyta</taxon>
        <taxon>Spermatophyta</taxon>
        <taxon>Magnoliopsida</taxon>
        <taxon>eudicotyledons</taxon>
        <taxon>Gunneridae</taxon>
        <taxon>Pentapetalae</taxon>
        <taxon>asterids</taxon>
        <taxon>campanulids</taxon>
        <taxon>Apiales</taxon>
        <taxon>Apiaceae</taxon>
        <taxon>Apioideae</taxon>
        <taxon>Scandiceae</taxon>
        <taxon>Daucinae</taxon>
        <taxon>Daucus</taxon>
        <taxon>Daucus sect. Daucus</taxon>
    </lineage>
</organism>
<sequence>MINERRKTGFILGIRERVGNNRRTHIAAHDICFRCKHRPLLKRVSPDASIEAHDICFSCKHRPLLKRVFPDASTATAHIYEYNLKRQPTMWNLGIINLFELDCLFPKNYV</sequence>
<reference evidence="1" key="2">
    <citation type="submission" date="2022-03" db="EMBL/GenBank/DDBJ databases">
        <title>Draft title - Genomic analysis of global carrot germplasm unveils the trajectory of domestication and the origin of high carotenoid orange carrot.</title>
        <authorList>
            <person name="Iorizzo M."/>
            <person name="Ellison S."/>
            <person name="Senalik D."/>
            <person name="Macko-Podgorni A."/>
            <person name="Grzebelus D."/>
            <person name="Bostan H."/>
            <person name="Rolling W."/>
            <person name="Curaba J."/>
            <person name="Simon P."/>
        </authorList>
    </citation>
    <scope>NUCLEOTIDE SEQUENCE</scope>
    <source>
        <tissue evidence="1">Leaf</tissue>
    </source>
</reference>